<protein>
    <submittedName>
        <fullName evidence="1">Uncharacterized protein</fullName>
    </submittedName>
</protein>
<evidence type="ECO:0000313" key="1">
    <source>
        <dbReference type="EMBL" id="MBA0639602.1"/>
    </source>
</evidence>
<organism evidence="1 2">
    <name type="scientific">Gossypium klotzschianum</name>
    <dbReference type="NCBI Taxonomy" id="34286"/>
    <lineage>
        <taxon>Eukaryota</taxon>
        <taxon>Viridiplantae</taxon>
        <taxon>Streptophyta</taxon>
        <taxon>Embryophyta</taxon>
        <taxon>Tracheophyta</taxon>
        <taxon>Spermatophyta</taxon>
        <taxon>Magnoliopsida</taxon>
        <taxon>eudicotyledons</taxon>
        <taxon>Gunneridae</taxon>
        <taxon>Pentapetalae</taxon>
        <taxon>rosids</taxon>
        <taxon>malvids</taxon>
        <taxon>Malvales</taxon>
        <taxon>Malvaceae</taxon>
        <taxon>Malvoideae</taxon>
        <taxon>Gossypium</taxon>
    </lineage>
</organism>
<dbReference type="Proteomes" id="UP000593573">
    <property type="component" value="Unassembled WGS sequence"/>
</dbReference>
<reference evidence="1 2" key="1">
    <citation type="journal article" date="2019" name="Genome Biol. Evol.">
        <title>Insights into the evolution of the New World diploid cottons (Gossypium, subgenus Houzingenia) based on genome sequencing.</title>
        <authorList>
            <person name="Grover C.E."/>
            <person name="Arick M.A. 2nd"/>
            <person name="Thrash A."/>
            <person name="Conover J.L."/>
            <person name="Sanders W.S."/>
            <person name="Peterson D.G."/>
            <person name="Frelichowski J.E."/>
            <person name="Scheffler J.A."/>
            <person name="Scheffler B.E."/>
            <person name="Wendel J.F."/>
        </authorList>
    </citation>
    <scope>NUCLEOTIDE SEQUENCE [LARGE SCALE GENOMIC DNA]</scope>
    <source>
        <strain evidence="1">57</strain>
        <tissue evidence="1">Leaf</tissue>
    </source>
</reference>
<accession>A0A7J8TN26</accession>
<comment type="caution">
    <text evidence="1">The sequence shown here is derived from an EMBL/GenBank/DDBJ whole genome shotgun (WGS) entry which is preliminary data.</text>
</comment>
<dbReference type="AlphaFoldDB" id="A0A7J8TN26"/>
<keyword evidence="2" id="KW-1185">Reference proteome</keyword>
<dbReference type="EMBL" id="JABFAB010000001">
    <property type="protein sequence ID" value="MBA0639602.1"/>
    <property type="molecule type" value="Genomic_DNA"/>
</dbReference>
<proteinExistence type="predicted"/>
<sequence length="29" mass="3462">MLIDTIRNRFASISNIVEVWLIHEMCNKD</sequence>
<gene>
    <name evidence="1" type="ORF">Goklo_022631</name>
</gene>
<evidence type="ECO:0000313" key="2">
    <source>
        <dbReference type="Proteomes" id="UP000593573"/>
    </source>
</evidence>
<name>A0A7J8TN26_9ROSI</name>